<dbReference type="Proteomes" id="UP000255317">
    <property type="component" value="Unassembled WGS sequence"/>
</dbReference>
<dbReference type="RefSeq" id="WP_115123197.1">
    <property type="nucleotide sequence ID" value="NZ_QRAO01000002.1"/>
</dbReference>
<protein>
    <submittedName>
        <fullName evidence="1">Uncharacterized protein</fullName>
    </submittedName>
</protein>
<dbReference type="EMBL" id="QRAO01000002">
    <property type="protein sequence ID" value="RDK86980.1"/>
    <property type="molecule type" value="Genomic_DNA"/>
</dbReference>
<evidence type="ECO:0000313" key="1">
    <source>
        <dbReference type="EMBL" id="RDK86980.1"/>
    </source>
</evidence>
<reference evidence="1 2" key="1">
    <citation type="submission" date="2018-07" db="EMBL/GenBank/DDBJ databases">
        <title>Genomic Encyclopedia of Type Strains, Phase IV (KMG-IV): sequencing the most valuable type-strain genomes for metagenomic binning, comparative biology and taxonomic classification.</title>
        <authorList>
            <person name="Goeker M."/>
        </authorList>
    </citation>
    <scope>NUCLEOTIDE SEQUENCE [LARGE SCALE GENOMIC DNA]</scope>
    <source>
        <strain evidence="1 2">DSM 101478</strain>
    </source>
</reference>
<accession>A0A370QG14</accession>
<keyword evidence="2" id="KW-1185">Reference proteome</keyword>
<evidence type="ECO:0000313" key="2">
    <source>
        <dbReference type="Proteomes" id="UP000255317"/>
    </source>
</evidence>
<organism evidence="1 2">
    <name type="scientific">Marinirhabdus gelatinilytica</name>
    <dbReference type="NCBI Taxonomy" id="1703343"/>
    <lineage>
        <taxon>Bacteria</taxon>
        <taxon>Pseudomonadati</taxon>
        <taxon>Bacteroidota</taxon>
        <taxon>Flavobacteriia</taxon>
        <taxon>Flavobacteriales</taxon>
        <taxon>Flavobacteriaceae</taxon>
    </lineage>
</organism>
<proteinExistence type="predicted"/>
<gene>
    <name evidence="1" type="ORF">C8D94_102158</name>
</gene>
<name>A0A370QG14_9FLAO</name>
<sequence>MKYLVSFKENKIAIGSKPQPEKITLSEDLEKIFFEMIFDNIVGGYGNNLEQLVEDINFQESLEDWINFIHKNTSDECKEHLGKYFTTNYIYKKGERKEKRRLYEYIKEKLIEYVGNN</sequence>
<dbReference type="AlphaFoldDB" id="A0A370QG14"/>
<comment type="caution">
    <text evidence="1">The sequence shown here is derived from an EMBL/GenBank/DDBJ whole genome shotgun (WGS) entry which is preliminary data.</text>
</comment>